<protein>
    <submittedName>
        <fullName evidence="1">JHL07K02.14 protein</fullName>
    </submittedName>
</protein>
<evidence type="ECO:0000313" key="1">
    <source>
        <dbReference type="EMBL" id="KAJ4715226.1"/>
    </source>
</evidence>
<evidence type="ECO:0000313" key="2">
    <source>
        <dbReference type="Proteomes" id="UP001164539"/>
    </source>
</evidence>
<gene>
    <name evidence="1" type="ORF">OWV82_013608</name>
</gene>
<sequence>MCNPMVDYVKGLKAYMKMGAIVDEMDKTIRNGRVELGEARNKVSEEEKIQASFKLKETEEKFQGIMKEEHDRDDMVLWELLKKKRKYQTPESPMGTRRKLLNSVPKSKHHKPPREARQPLMGYSPVGQSCQQGGLLRGPLGSPSAAISASFFKQVHQSPSSCF</sequence>
<comment type="caution">
    <text evidence="1">The sequence shown here is derived from an EMBL/GenBank/DDBJ whole genome shotgun (WGS) entry which is preliminary data.</text>
</comment>
<keyword evidence="2" id="KW-1185">Reference proteome</keyword>
<dbReference type="Proteomes" id="UP001164539">
    <property type="component" value="Chromosome 7"/>
</dbReference>
<proteinExistence type="predicted"/>
<dbReference type="EMBL" id="CM051400">
    <property type="protein sequence ID" value="KAJ4715226.1"/>
    <property type="molecule type" value="Genomic_DNA"/>
</dbReference>
<accession>A0ACC1XUX4</accession>
<organism evidence="1 2">
    <name type="scientific">Melia azedarach</name>
    <name type="common">Chinaberry tree</name>
    <dbReference type="NCBI Taxonomy" id="155640"/>
    <lineage>
        <taxon>Eukaryota</taxon>
        <taxon>Viridiplantae</taxon>
        <taxon>Streptophyta</taxon>
        <taxon>Embryophyta</taxon>
        <taxon>Tracheophyta</taxon>
        <taxon>Spermatophyta</taxon>
        <taxon>Magnoliopsida</taxon>
        <taxon>eudicotyledons</taxon>
        <taxon>Gunneridae</taxon>
        <taxon>Pentapetalae</taxon>
        <taxon>rosids</taxon>
        <taxon>malvids</taxon>
        <taxon>Sapindales</taxon>
        <taxon>Meliaceae</taxon>
        <taxon>Melia</taxon>
    </lineage>
</organism>
<reference evidence="1 2" key="1">
    <citation type="journal article" date="2023" name="Science">
        <title>Complex scaffold remodeling in plant triterpene biosynthesis.</title>
        <authorList>
            <person name="De La Pena R."/>
            <person name="Hodgson H."/>
            <person name="Liu J.C."/>
            <person name="Stephenson M.J."/>
            <person name="Martin A.C."/>
            <person name="Owen C."/>
            <person name="Harkess A."/>
            <person name="Leebens-Mack J."/>
            <person name="Jimenez L.E."/>
            <person name="Osbourn A."/>
            <person name="Sattely E.S."/>
        </authorList>
    </citation>
    <scope>NUCLEOTIDE SEQUENCE [LARGE SCALE GENOMIC DNA]</scope>
    <source>
        <strain evidence="2">cv. JPN11</strain>
        <tissue evidence="1">Leaf</tissue>
    </source>
</reference>
<name>A0ACC1XUX4_MELAZ</name>